<comment type="caution">
    <text evidence="2">The sequence shown here is derived from an EMBL/GenBank/DDBJ whole genome shotgun (WGS) entry which is preliminary data.</text>
</comment>
<dbReference type="Gene3D" id="3.20.20.140">
    <property type="entry name" value="Metal-dependent hydrolases"/>
    <property type="match status" value="1"/>
</dbReference>
<sequence>MDHLNRRRLLQGIAAGALNVGALDVGSASPASAAARAQLRAKPSQTVTLTTTVAGLGSYARLPFSVPRGVQRLDVSMSKSDSSAALGIGLFDARGAGYQSEGFRGIYGEERSSFFVSASGASTAFVPGPIQAGTWTVLIPVFRSPRPTQVTVRVVMSFAPQGPVFSPGPEPGVVLDAPGWYRGDLHCHTDASSDAWSSGSSMTPAEWAGACRKAGLDFVAMTDHNVISQNYFLARDAGADMLLMPGEEMTNWFHGHATVSGMDLGQWLDFRQTPLALPLPTGGARISEFIQLAESMGAYVAAAHPLGAHLSWQFAADGEVDPRSRTHGHEVWTGPWQADDELSLSAWDTMLTRGWRTVANGGSDLHGVDNSGGNAVGKPTTIVYAEQLSKSAVIKALKAGRCFITRAPDGVELYLSGSRPGQAAFVGGDVYGAVGDQVTVTARVRRGGGMRLTFVSAGAPVQTVPLSSDDQSVEITVPIPPGGGYVRAEVRGQERPVIGNPAASEGDMEAITNPVFLTVGDLPNGYIARTAPVPDHPGPRRAG</sequence>
<dbReference type="PROSITE" id="PS51318">
    <property type="entry name" value="TAT"/>
    <property type="match status" value="1"/>
</dbReference>
<dbReference type="SMART" id="SM00481">
    <property type="entry name" value="POLIIIAc"/>
    <property type="match status" value="1"/>
</dbReference>
<protein>
    <submittedName>
        <fullName evidence="2">CehA/McbA family metallohydrolase</fullName>
    </submittedName>
</protein>
<keyword evidence="3" id="KW-1185">Reference proteome</keyword>
<evidence type="ECO:0000259" key="1">
    <source>
        <dbReference type="SMART" id="SM00481"/>
    </source>
</evidence>
<dbReference type="InterPro" id="IPR003141">
    <property type="entry name" value="Pol/His_phosphatase_N"/>
</dbReference>
<gene>
    <name evidence="2" type="ORF">GCM10009858_45540</name>
</gene>
<dbReference type="SUPFAM" id="SSF89550">
    <property type="entry name" value="PHP domain-like"/>
    <property type="match status" value="1"/>
</dbReference>
<dbReference type="PANTHER" id="PTHR42924:SF3">
    <property type="entry name" value="POLYMERASE_HISTIDINOL PHOSPHATASE N-TERMINAL DOMAIN-CONTAINING PROTEIN"/>
    <property type="match status" value="1"/>
</dbReference>
<dbReference type="EMBL" id="BAAARE010000037">
    <property type="protein sequence ID" value="GAA2502312.1"/>
    <property type="molecule type" value="Genomic_DNA"/>
</dbReference>
<dbReference type="InterPro" id="IPR052018">
    <property type="entry name" value="PHP_domain"/>
</dbReference>
<proteinExistence type="predicted"/>
<dbReference type="InterPro" id="IPR016195">
    <property type="entry name" value="Pol/histidinol_Pase-like"/>
</dbReference>
<name>A0ABP5ZTZ3_9MICO</name>
<dbReference type="Proteomes" id="UP001500730">
    <property type="component" value="Unassembled WGS sequence"/>
</dbReference>
<accession>A0ABP5ZTZ3</accession>
<reference evidence="3" key="1">
    <citation type="journal article" date="2019" name="Int. J. Syst. Evol. Microbiol.">
        <title>The Global Catalogue of Microorganisms (GCM) 10K type strain sequencing project: providing services to taxonomists for standard genome sequencing and annotation.</title>
        <authorList>
            <consortium name="The Broad Institute Genomics Platform"/>
            <consortium name="The Broad Institute Genome Sequencing Center for Infectious Disease"/>
            <person name="Wu L."/>
            <person name="Ma J."/>
        </authorList>
    </citation>
    <scope>NUCLEOTIDE SEQUENCE [LARGE SCALE GENOMIC DNA]</scope>
    <source>
        <strain evidence="3">JCM 16259</strain>
    </source>
</reference>
<feature type="domain" description="Polymerase/histidinol phosphatase N-terminal" evidence="1">
    <location>
        <begin position="183"/>
        <end position="253"/>
    </location>
</feature>
<evidence type="ECO:0000313" key="3">
    <source>
        <dbReference type="Proteomes" id="UP001500730"/>
    </source>
</evidence>
<dbReference type="RefSeq" id="WP_344257394.1">
    <property type="nucleotide sequence ID" value="NZ_BAAARE010000037.1"/>
</dbReference>
<dbReference type="CDD" id="cd07432">
    <property type="entry name" value="PHP_HisPPase"/>
    <property type="match status" value="1"/>
</dbReference>
<dbReference type="InterPro" id="IPR006311">
    <property type="entry name" value="TAT_signal"/>
</dbReference>
<dbReference type="NCBIfam" id="NF038032">
    <property type="entry name" value="CehA_McbA_metalo"/>
    <property type="match status" value="1"/>
</dbReference>
<evidence type="ECO:0000313" key="2">
    <source>
        <dbReference type="EMBL" id="GAA2502312.1"/>
    </source>
</evidence>
<organism evidence="2 3">
    <name type="scientific">Terrabacter carboxydivorans</name>
    <dbReference type="NCBI Taxonomy" id="619730"/>
    <lineage>
        <taxon>Bacteria</taxon>
        <taxon>Bacillati</taxon>
        <taxon>Actinomycetota</taxon>
        <taxon>Actinomycetes</taxon>
        <taxon>Micrococcales</taxon>
        <taxon>Intrasporangiaceae</taxon>
        <taxon>Terrabacter</taxon>
    </lineage>
</organism>
<dbReference type="PANTHER" id="PTHR42924">
    <property type="entry name" value="EXONUCLEASE"/>
    <property type="match status" value="1"/>
</dbReference>